<feature type="region of interest" description="Disordered" evidence="6">
    <location>
        <begin position="96"/>
        <end position="153"/>
    </location>
</feature>
<evidence type="ECO:0000256" key="5">
    <source>
        <dbReference type="ARBA" id="ARBA00023180"/>
    </source>
</evidence>
<feature type="chain" id="PRO_5012855809" description="G-protein coupled receptors family 3 profile domain-containing protein" evidence="8">
    <location>
        <begin position="24"/>
        <end position="1138"/>
    </location>
</feature>
<feature type="transmembrane region" description="Helical" evidence="7">
    <location>
        <begin position="686"/>
        <end position="707"/>
    </location>
</feature>
<evidence type="ECO:0000256" key="1">
    <source>
        <dbReference type="ARBA" id="ARBA00004141"/>
    </source>
</evidence>
<feature type="transmembrane region" description="Helical" evidence="7">
    <location>
        <begin position="840"/>
        <end position="861"/>
    </location>
</feature>
<evidence type="ECO:0000256" key="3">
    <source>
        <dbReference type="ARBA" id="ARBA00022989"/>
    </source>
</evidence>
<keyword evidence="4 7" id="KW-0472">Membrane</keyword>
<feature type="signal peptide" evidence="8">
    <location>
        <begin position="1"/>
        <end position="23"/>
    </location>
</feature>
<dbReference type="EMBL" id="LIAE01008981">
    <property type="protein sequence ID" value="PAV71577.1"/>
    <property type="molecule type" value="Genomic_DNA"/>
</dbReference>
<dbReference type="GO" id="GO:0016020">
    <property type="term" value="C:membrane"/>
    <property type="evidence" value="ECO:0007669"/>
    <property type="project" value="UniProtKB-SubCell"/>
</dbReference>
<dbReference type="InterPro" id="IPR017978">
    <property type="entry name" value="GPCR_3_C"/>
</dbReference>
<feature type="domain" description="G-protein coupled receptors family 3 profile" evidence="9">
    <location>
        <begin position="654"/>
        <end position="880"/>
    </location>
</feature>
<comment type="caution">
    <text evidence="11">The sequence shown here is derived from an EMBL/GenBank/DDBJ whole genome shotgun (WGS) entry which is preliminary data.</text>
</comment>
<dbReference type="InterPro" id="IPR050726">
    <property type="entry name" value="mGluR"/>
</dbReference>
<organism evidence="11 12">
    <name type="scientific">Diploscapter pachys</name>
    <dbReference type="NCBI Taxonomy" id="2018661"/>
    <lineage>
        <taxon>Eukaryota</taxon>
        <taxon>Metazoa</taxon>
        <taxon>Ecdysozoa</taxon>
        <taxon>Nematoda</taxon>
        <taxon>Chromadorea</taxon>
        <taxon>Rhabditida</taxon>
        <taxon>Rhabditina</taxon>
        <taxon>Rhabditomorpha</taxon>
        <taxon>Rhabditoidea</taxon>
        <taxon>Rhabditidae</taxon>
        <taxon>Diploscapter</taxon>
    </lineage>
</organism>
<evidence type="ECO:0000313" key="11">
    <source>
        <dbReference type="EMBL" id="PAV71577.1"/>
    </source>
</evidence>
<dbReference type="SUPFAM" id="SSF53822">
    <property type="entry name" value="Periplasmic binding protein-like I"/>
    <property type="match status" value="1"/>
</dbReference>
<protein>
    <recommendedName>
        <fullName evidence="13">G-protein coupled receptors family 3 profile domain-containing protein</fullName>
    </recommendedName>
</protein>
<feature type="transmembrane region" description="Helical" evidence="7">
    <location>
        <begin position="867"/>
        <end position="885"/>
    </location>
</feature>
<evidence type="ECO:0008006" key="13">
    <source>
        <dbReference type="Google" id="ProtNLM"/>
    </source>
</evidence>
<feature type="domain" description="Receptor ligand binding region" evidence="10">
    <location>
        <begin position="203"/>
        <end position="415"/>
    </location>
</feature>
<proteinExistence type="predicted"/>
<sequence length="1138" mass="126981">MLFLFSSSYLLLILLFLPNYSRSLDFRPQLSKSTASSPLPTINPYLQFTRPPPSTAAPQFLPSFGNFHWNAAPDSPFVPSFPLAALSTFFPRANPTASSSATTPSPSTSASTSKKVTEKPIVWTTSASPSSSRPPARLSKLSAKPHRNQSSASVSVTSHRLLNDILVVPSSRRLYILAIIPIHESSHYQGFDCGRIDVNGFSRMAAFLQSLQEVNKARALTEAGVSLGAVIVDSCSSDLRTVADLYELLSGTNIHKSDLVALVRDDSSHMPNVERLASHLRLPVLNTFFTTRELPLTTGVLPAVGSVLESILSLLNHTNSTCASVIYDELHEDSMRLLTEISPDHDVCIEQRMMLNSEPSQGESVVRRLLLTDARVVIILLSDSSLLNLIKSIRNEMVIAGRFIFISIQDPRWSTSQEFMDVWPHFDQLLLSISPQPSVQLESVSRLAAQFPEFPFPQHWLRQFWATAFKCHIDGEDEKGRQFSRECGSSQQLLLSSVAPQLDISSISVAVHSIALALRKVIDDICPGALIQSLSDCVNDPQDSLFAALTSLSFAHPLSSSYVSFNATTGFRDVPLVINKVVFDAQLHFEEVARWDPQSFSYTSAAALIMEDRDGSRVPMQSTCPKHVCSLELTRRALSGFPPTLKTSLHNARVLSFAICAVFACFICLMCMYHQIVAARVDQFRVLTAFMMAGLSTLCLVSVVFVIPPNSIGCVARRILFSVSISAVCAPLLVKTLCIWYQSLSSDLSAPRISASALFWISFSLVVLQTVISIEWSLFENPFALIFTNSHYGPAWRCAPGNDFEHRLLRGSMLSLFLLIISLIFSVLSINRVDSRQNVLISLLGIIGAILLYVSLPLFSFSIRDSLISAVLISYSILFLIIHYSRKVFINDSSSYSNGSLIESNSIQRSDKTKWLENEVLSPRNAFTLQSNYHKEATLQQQKRYEGYMTHSQTRESVDEMARRNTTVMMNRNEKLYGAQAYELPPSPAIPPHSLPSNLPMNQKYEYESDDSENDAEQDEEDERYAVRGRLLATHLQKTWFPHGIPFYFSSKTLSVNDKCHRHVVCLTCSLLEFLESVAPFSDHLQIVPHHLSDSMDLCPQIVRSVLSLHLLLSTSIVLLFLSDQWEGEERHFQRGRW</sequence>
<feature type="compositionally biased region" description="Low complexity" evidence="6">
    <location>
        <begin position="126"/>
        <end position="142"/>
    </location>
</feature>
<evidence type="ECO:0000256" key="2">
    <source>
        <dbReference type="ARBA" id="ARBA00022692"/>
    </source>
</evidence>
<keyword evidence="2 7" id="KW-0812">Transmembrane</keyword>
<dbReference type="AlphaFoldDB" id="A0A2A2KCD1"/>
<feature type="compositionally biased region" description="Acidic residues" evidence="6">
    <location>
        <begin position="1008"/>
        <end position="1023"/>
    </location>
</feature>
<evidence type="ECO:0000256" key="8">
    <source>
        <dbReference type="SAM" id="SignalP"/>
    </source>
</evidence>
<feature type="transmembrane region" description="Helical" evidence="7">
    <location>
        <begin position="654"/>
        <end position="674"/>
    </location>
</feature>
<evidence type="ECO:0000259" key="9">
    <source>
        <dbReference type="Pfam" id="PF00003"/>
    </source>
</evidence>
<dbReference type="Pfam" id="PF01094">
    <property type="entry name" value="ANF_receptor"/>
    <property type="match status" value="1"/>
</dbReference>
<dbReference type="InterPro" id="IPR028082">
    <property type="entry name" value="Peripla_BP_I"/>
</dbReference>
<keyword evidence="8" id="KW-0732">Signal</keyword>
<dbReference type="InterPro" id="IPR001828">
    <property type="entry name" value="ANF_lig-bd_rcpt"/>
</dbReference>
<reference evidence="11 12" key="1">
    <citation type="journal article" date="2017" name="Curr. Biol.">
        <title>Genome architecture and evolution of a unichromosomal asexual nematode.</title>
        <authorList>
            <person name="Fradin H."/>
            <person name="Zegar C."/>
            <person name="Gutwein M."/>
            <person name="Lucas J."/>
            <person name="Kovtun M."/>
            <person name="Corcoran D."/>
            <person name="Baugh L.R."/>
            <person name="Kiontke K."/>
            <person name="Gunsalus K."/>
            <person name="Fitch D.H."/>
            <person name="Piano F."/>
        </authorList>
    </citation>
    <scope>NUCLEOTIDE SEQUENCE [LARGE SCALE GENOMIC DNA]</scope>
    <source>
        <strain evidence="11">PF1309</strain>
    </source>
</reference>
<feature type="transmembrane region" description="Helical" evidence="7">
    <location>
        <begin position="808"/>
        <end position="828"/>
    </location>
</feature>
<name>A0A2A2KCD1_9BILA</name>
<evidence type="ECO:0000259" key="10">
    <source>
        <dbReference type="Pfam" id="PF01094"/>
    </source>
</evidence>
<keyword evidence="5" id="KW-0325">Glycoprotein</keyword>
<feature type="region of interest" description="Disordered" evidence="6">
    <location>
        <begin position="987"/>
        <end position="1023"/>
    </location>
</feature>
<accession>A0A2A2KCD1</accession>
<evidence type="ECO:0000313" key="12">
    <source>
        <dbReference type="Proteomes" id="UP000218231"/>
    </source>
</evidence>
<gene>
    <name evidence="11" type="ORF">WR25_20532</name>
</gene>
<evidence type="ECO:0000256" key="7">
    <source>
        <dbReference type="SAM" id="Phobius"/>
    </source>
</evidence>
<dbReference type="Gene3D" id="3.40.50.2300">
    <property type="match status" value="2"/>
</dbReference>
<evidence type="ECO:0000256" key="6">
    <source>
        <dbReference type="SAM" id="MobiDB-lite"/>
    </source>
</evidence>
<feature type="transmembrane region" description="Helical" evidence="7">
    <location>
        <begin position="753"/>
        <end position="772"/>
    </location>
</feature>
<dbReference type="Proteomes" id="UP000218231">
    <property type="component" value="Unassembled WGS sequence"/>
</dbReference>
<dbReference type="GO" id="GO:0004930">
    <property type="term" value="F:G protein-coupled receptor activity"/>
    <property type="evidence" value="ECO:0007669"/>
    <property type="project" value="InterPro"/>
</dbReference>
<evidence type="ECO:0000256" key="4">
    <source>
        <dbReference type="ARBA" id="ARBA00023136"/>
    </source>
</evidence>
<dbReference type="PANTHER" id="PTHR24060">
    <property type="entry name" value="METABOTROPIC GLUTAMATE RECEPTOR"/>
    <property type="match status" value="1"/>
</dbReference>
<keyword evidence="12" id="KW-1185">Reference proteome</keyword>
<feature type="transmembrane region" description="Helical" evidence="7">
    <location>
        <begin position="719"/>
        <end position="741"/>
    </location>
</feature>
<dbReference type="OrthoDB" id="425344at2759"/>
<keyword evidence="3 7" id="KW-1133">Transmembrane helix</keyword>
<feature type="compositionally biased region" description="Low complexity" evidence="6">
    <location>
        <begin position="96"/>
        <end position="113"/>
    </location>
</feature>
<comment type="subcellular location">
    <subcellularLocation>
        <location evidence="1">Membrane</location>
        <topology evidence="1">Multi-pass membrane protein</topology>
    </subcellularLocation>
</comment>
<dbReference type="Pfam" id="PF00003">
    <property type="entry name" value="7tm_3"/>
    <property type="match status" value="1"/>
</dbReference>